<dbReference type="GO" id="GO:0005886">
    <property type="term" value="C:plasma membrane"/>
    <property type="evidence" value="ECO:0007669"/>
    <property type="project" value="UniProtKB-SubCell"/>
</dbReference>
<evidence type="ECO:0000256" key="7">
    <source>
        <dbReference type="SAM" id="Phobius"/>
    </source>
</evidence>
<evidence type="ECO:0000256" key="5">
    <source>
        <dbReference type="ARBA" id="ARBA00023136"/>
    </source>
</evidence>
<reference evidence="8 9" key="1">
    <citation type="submission" date="2020-02" db="EMBL/GenBank/DDBJ databases">
        <title>Characterization of phylogenetic diversity of novel bifidobacterial species isolated in Czech ZOOs.</title>
        <authorList>
            <person name="Lugli G.A."/>
            <person name="Vera N.B."/>
            <person name="Ventura M."/>
        </authorList>
    </citation>
    <scope>NUCLEOTIDE SEQUENCE [LARGE SCALE GENOMIC DNA]</scope>
    <source>
        <strain evidence="8 9">DSM 109960</strain>
    </source>
</reference>
<protein>
    <submittedName>
        <fullName evidence="8">Ribonuclease BN-like family protein</fullName>
    </submittedName>
</protein>
<dbReference type="Pfam" id="PF03631">
    <property type="entry name" value="Virul_fac_BrkB"/>
    <property type="match status" value="1"/>
</dbReference>
<keyword evidence="4 7" id="KW-1133">Transmembrane helix</keyword>
<dbReference type="Proteomes" id="UP000529710">
    <property type="component" value="Unassembled WGS sequence"/>
</dbReference>
<feature type="transmembrane region" description="Helical" evidence="7">
    <location>
        <begin position="139"/>
        <end position="167"/>
    </location>
</feature>
<keyword evidence="3 7" id="KW-0812">Transmembrane</keyword>
<sequence>MRALTLIDHAFVFWNNSFPGSVINRFARRNGGTLSNGMAYNLLFAFFSGIWTVFAVVTLFFTKNTTMLDWFISTLERTIPGLSITDSMVDGISSTMTWTGVLTFCIFIWKVLCCLDAWRNAAWTMMDRPKPFFDPIQIRFFDAVAFILVALMFVVSSIAGVISGGIVRRIVNLLHDLAMLPESNTTLANSMLLDLSGFLIGLVLNILLMALMFCFVARIRCDKRLTVFVCLIGGLVISILQLLGSRLLGGATSNPLLAPFSVFIGVLIWFSFIAQILMYCASFIGQAQAVLDERIEAQAAEKSIETAMDSADVPSGTSDTNATGDTDVSHDPHESR</sequence>
<comment type="caution">
    <text evidence="8">The sequence shown here is derived from an EMBL/GenBank/DDBJ whole genome shotgun (WGS) entry which is preliminary data.</text>
</comment>
<evidence type="ECO:0000256" key="1">
    <source>
        <dbReference type="ARBA" id="ARBA00004651"/>
    </source>
</evidence>
<gene>
    <name evidence="8" type="ORF">G1C98_1385</name>
</gene>
<evidence type="ECO:0000256" key="6">
    <source>
        <dbReference type="SAM" id="MobiDB-lite"/>
    </source>
</evidence>
<feature type="region of interest" description="Disordered" evidence="6">
    <location>
        <begin position="305"/>
        <end position="336"/>
    </location>
</feature>
<evidence type="ECO:0000313" key="8">
    <source>
        <dbReference type="EMBL" id="NMM96649.1"/>
    </source>
</evidence>
<feature type="compositionally biased region" description="Basic and acidic residues" evidence="6">
    <location>
        <begin position="327"/>
        <end position="336"/>
    </location>
</feature>
<feature type="transmembrane region" description="Helical" evidence="7">
    <location>
        <begin position="225"/>
        <end position="244"/>
    </location>
</feature>
<evidence type="ECO:0000313" key="9">
    <source>
        <dbReference type="Proteomes" id="UP000529710"/>
    </source>
</evidence>
<evidence type="ECO:0000256" key="4">
    <source>
        <dbReference type="ARBA" id="ARBA00022989"/>
    </source>
</evidence>
<dbReference type="InterPro" id="IPR017039">
    <property type="entry name" value="Virul_fac_BrkB"/>
</dbReference>
<dbReference type="EMBL" id="JAAIIF010000013">
    <property type="protein sequence ID" value="NMM96649.1"/>
    <property type="molecule type" value="Genomic_DNA"/>
</dbReference>
<feature type="compositionally biased region" description="Polar residues" evidence="6">
    <location>
        <begin position="315"/>
        <end position="326"/>
    </location>
</feature>
<feature type="transmembrane region" description="Helical" evidence="7">
    <location>
        <begin position="256"/>
        <end position="281"/>
    </location>
</feature>
<accession>A0A7Y0HW79</accession>
<keyword evidence="2" id="KW-1003">Cell membrane</keyword>
<feature type="transmembrane region" description="Helical" evidence="7">
    <location>
        <begin position="96"/>
        <end position="118"/>
    </location>
</feature>
<evidence type="ECO:0000256" key="3">
    <source>
        <dbReference type="ARBA" id="ARBA00022692"/>
    </source>
</evidence>
<organism evidence="8 9">
    <name type="scientific">Bifidobacterium erythrocebi</name>
    <dbReference type="NCBI Taxonomy" id="2675325"/>
    <lineage>
        <taxon>Bacteria</taxon>
        <taxon>Bacillati</taxon>
        <taxon>Actinomycetota</taxon>
        <taxon>Actinomycetes</taxon>
        <taxon>Bifidobacteriales</taxon>
        <taxon>Bifidobacteriaceae</taxon>
        <taxon>Bifidobacterium</taxon>
    </lineage>
</organism>
<keyword evidence="9" id="KW-1185">Reference proteome</keyword>
<comment type="subcellular location">
    <subcellularLocation>
        <location evidence="1">Cell membrane</location>
        <topology evidence="1">Multi-pass membrane protein</topology>
    </subcellularLocation>
</comment>
<feature type="transmembrane region" description="Helical" evidence="7">
    <location>
        <begin position="38"/>
        <end position="61"/>
    </location>
</feature>
<name>A0A7Y0HW79_9BIFI</name>
<keyword evidence="5 7" id="KW-0472">Membrane</keyword>
<feature type="transmembrane region" description="Helical" evidence="7">
    <location>
        <begin position="187"/>
        <end position="213"/>
    </location>
</feature>
<dbReference type="AlphaFoldDB" id="A0A7Y0HW79"/>
<proteinExistence type="predicted"/>
<evidence type="ECO:0000256" key="2">
    <source>
        <dbReference type="ARBA" id="ARBA00022475"/>
    </source>
</evidence>